<feature type="chain" id="PRO_5045110435" evidence="1">
    <location>
        <begin position="42"/>
        <end position="1099"/>
    </location>
</feature>
<dbReference type="InterPro" id="IPR041498">
    <property type="entry name" value="Big_6"/>
</dbReference>
<proteinExistence type="predicted"/>
<protein>
    <submittedName>
        <fullName evidence="4">Ig-like domain-containing protein</fullName>
    </submittedName>
</protein>
<evidence type="ECO:0000259" key="2">
    <source>
        <dbReference type="Pfam" id="PF07523"/>
    </source>
</evidence>
<dbReference type="Pfam" id="PF17936">
    <property type="entry name" value="Big_6"/>
    <property type="match status" value="1"/>
</dbReference>
<keyword evidence="1" id="KW-0732">Signal</keyword>
<feature type="domain" description="Ig-like" evidence="2">
    <location>
        <begin position="752"/>
        <end position="817"/>
    </location>
</feature>
<dbReference type="Pfam" id="PF07523">
    <property type="entry name" value="Big_3"/>
    <property type="match status" value="1"/>
</dbReference>
<dbReference type="Gene3D" id="2.60.40.10">
    <property type="entry name" value="Immunoglobulins"/>
    <property type="match status" value="1"/>
</dbReference>
<evidence type="ECO:0000259" key="3">
    <source>
        <dbReference type="Pfam" id="PF17936"/>
    </source>
</evidence>
<dbReference type="RefSeq" id="WP_248267513.1">
    <property type="nucleotide sequence ID" value="NZ_CP096034.1"/>
</dbReference>
<accession>A0ABY4JKH3</accession>
<dbReference type="EMBL" id="CP096034">
    <property type="protein sequence ID" value="UPM54342.1"/>
    <property type="molecule type" value="Genomic_DNA"/>
</dbReference>
<dbReference type="InterPro" id="IPR013783">
    <property type="entry name" value="Ig-like_fold"/>
</dbReference>
<gene>
    <name evidence="4" type="ORF">MY490_21855</name>
</gene>
<dbReference type="Gene3D" id="2.60.40.3630">
    <property type="match status" value="1"/>
</dbReference>
<dbReference type="InterPro" id="IPR022038">
    <property type="entry name" value="Ig-like_bact"/>
</dbReference>
<organism evidence="4 5">
    <name type="scientific">Gottfriedia acidiceleris</name>
    <dbReference type="NCBI Taxonomy" id="371036"/>
    <lineage>
        <taxon>Bacteria</taxon>
        <taxon>Bacillati</taxon>
        <taxon>Bacillota</taxon>
        <taxon>Bacilli</taxon>
        <taxon>Bacillales</taxon>
        <taxon>Bacillaceae</taxon>
        <taxon>Gottfriedia</taxon>
    </lineage>
</organism>
<evidence type="ECO:0000313" key="4">
    <source>
        <dbReference type="EMBL" id="UPM54342.1"/>
    </source>
</evidence>
<name>A0ABY4JKH3_9BACI</name>
<feature type="signal peptide" evidence="1">
    <location>
        <begin position="1"/>
        <end position="41"/>
    </location>
</feature>
<sequence>MLGKKIKKVWRSKIVALPLSAMLLASTIATPVAIFVPAAHAAQVTPQGIDELTPKPFALGEFQTAKPAGATSNMDLSGVVGTGKVSLPNIASDGTLIWTGSYQLSDIPAGLDYANAPVFFKAPAGTKSVRYYDSNGALQRLYTTSDTAFSVVSNDTITYILVPITLFSQGKVEKITSPRFVFLDQDGSALATKTFKSDGYVPGSVFTTTDVTTNASTAGATPENIAKMDLSGVGSKISINSIRTSNITGQPGTIEWKGSYLPSDLPAGLNYANVPVFFKAPAGTVSAKYYGSDGSLLKSYNTNDLAFSVVTGGNISYILAGITLANDGKIETYTAPRIEFFDANGSVITTKKFRSDGLLTGSNFLKTDTYISATTPPDNTPLPSDMDLSGVGNKMSINSIVAGSGIINWKGDYLEGDIPSGQSYASVPVFFKAPAGTVSAKFIGSDGKLLDSYDTNRTANSIVSNGNITWVLAPIKLSNNGATVIYSNPSFEFYDAKGNLIDIKRFKSNGQLPSLPKPITINTIQPKVGEVMDAGLNQVNNTSLVVKWSTDNKVTWKDTDGLYQPVTQYWTRYVYTADRGFKFDSTISKTNITVPPSPAVVSYSVIPSSVNRDGDTLTIDVKWAVTGALQFVDGVSIGTAAPVAGEEMADGINTVTTGLAATPTVTWSKNDGASWSAASGNYAGATTYKTKYVYTAETGYSFKENPIVTGVTGGVVDSVVRSGPMNNILTIIVTWNPTEAATLSSISVSSLPYKTDYIVGEELDITGLRVSGLYSDTYTRFQTITMANISGFDPSKVGTQTITVTVGEKTATFDVTVSLHPDQVAANDVISAINALPTTITLKDKEAVNAAESKYNGLTSAQKLLVTNYSKLTTALNVITSLENQATAKVVIDQINSLTPTIANKAKYIAAQTAYNALSADQKQLVTNYNKVTSGLSIIAGLEKIAADKTKPVISGVVSGKTYKVGTIVKYSDNLGIKSALLNNKTFVSGTAIKVAGTYTLVVTDKNNNVTTVKFTIKAIPAVPTINTVTTKSTTVTGKAEKGCTVTVKVGTKVYKAVNVTSNGTYTVKITKPTKNTVITVTVKDALGQTSTKTYKVTK</sequence>
<evidence type="ECO:0000313" key="5">
    <source>
        <dbReference type="Proteomes" id="UP000830639"/>
    </source>
</evidence>
<dbReference type="Proteomes" id="UP000830639">
    <property type="component" value="Chromosome"/>
</dbReference>
<reference evidence="4 5" key="1">
    <citation type="submission" date="2022-04" db="EMBL/GenBank/DDBJ databases">
        <title>Mechanism of arsenic methylation and mitigation arsenic toxicity by Bacillus sp. LH14 from an Arsenic-Contaminated Paddy Soil.</title>
        <authorList>
            <person name="Wang D."/>
        </authorList>
    </citation>
    <scope>NUCLEOTIDE SEQUENCE [LARGE SCALE GENOMIC DNA]</scope>
    <source>
        <strain evidence="4 5">LH14</strain>
    </source>
</reference>
<feature type="domain" description="Bacterial Ig" evidence="3">
    <location>
        <begin position="1021"/>
        <end position="1094"/>
    </location>
</feature>
<evidence type="ECO:0000256" key="1">
    <source>
        <dbReference type="SAM" id="SignalP"/>
    </source>
</evidence>
<keyword evidence="5" id="KW-1185">Reference proteome</keyword>